<proteinExistence type="predicted"/>
<protein>
    <submittedName>
        <fullName evidence="1">Uncharacterized protein</fullName>
    </submittedName>
</protein>
<gene>
    <name evidence="1" type="ORF">NTEN_LOCUS22501</name>
</gene>
<accession>A0A6H5HKS6</accession>
<dbReference type="Proteomes" id="UP000479000">
    <property type="component" value="Unassembled WGS sequence"/>
</dbReference>
<sequence length="58" mass="6746">MRPRSSAIVVLWVHQFLRLIVQRLTILCLINGISTSVGALRMLSVRFVLLVQFEFEFQ</sequence>
<name>A0A6H5HKS6_9HEMI</name>
<reference evidence="1 2" key="1">
    <citation type="submission" date="2020-02" db="EMBL/GenBank/DDBJ databases">
        <authorList>
            <person name="Ferguson B K."/>
        </authorList>
    </citation>
    <scope>NUCLEOTIDE SEQUENCE [LARGE SCALE GENOMIC DNA]</scope>
</reference>
<dbReference type="AlphaFoldDB" id="A0A6H5HKS6"/>
<organism evidence="1 2">
    <name type="scientific">Nesidiocoris tenuis</name>
    <dbReference type="NCBI Taxonomy" id="355587"/>
    <lineage>
        <taxon>Eukaryota</taxon>
        <taxon>Metazoa</taxon>
        <taxon>Ecdysozoa</taxon>
        <taxon>Arthropoda</taxon>
        <taxon>Hexapoda</taxon>
        <taxon>Insecta</taxon>
        <taxon>Pterygota</taxon>
        <taxon>Neoptera</taxon>
        <taxon>Paraneoptera</taxon>
        <taxon>Hemiptera</taxon>
        <taxon>Heteroptera</taxon>
        <taxon>Panheteroptera</taxon>
        <taxon>Cimicomorpha</taxon>
        <taxon>Miridae</taxon>
        <taxon>Dicyphina</taxon>
        <taxon>Nesidiocoris</taxon>
    </lineage>
</organism>
<keyword evidence="2" id="KW-1185">Reference proteome</keyword>
<evidence type="ECO:0000313" key="1">
    <source>
        <dbReference type="EMBL" id="CAB0018712.1"/>
    </source>
</evidence>
<evidence type="ECO:0000313" key="2">
    <source>
        <dbReference type="Proteomes" id="UP000479000"/>
    </source>
</evidence>
<dbReference type="EMBL" id="CADCXU010033130">
    <property type="protein sequence ID" value="CAB0018712.1"/>
    <property type="molecule type" value="Genomic_DNA"/>
</dbReference>